<dbReference type="AlphaFoldDB" id="A0A9X6RMY8"/>
<name>A0A9X6RMY8_HYPEX</name>
<evidence type="ECO:0000313" key="3">
    <source>
        <dbReference type="Proteomes" id="UP000192578"/>
    </source>
</evidence>
<evidence type="ECO:0000256" key="1">
    <source>
        <dbReference type="SAM" id="Coils"/>
    </source>
</evidence>
<gene>
    <name evidence="2" type="ORF">BV898_18353</name>
</gene>
<feature type="coiled-coil region" evidence="1">
    <location>
        <begin position="41"/>
        <end position="68"/>
    </location>
</feature>
<dbReference type="EMBL" id="MTYJ01000358">
    <property type="protein sequence ID" value="OWA53929.1"/>
    <property type="molecule type" value="Genomic_DNA"/>
</dbReference>
<comment type="caution">
    <text evidence="2">The sequence shown here is derived from an EMBL/GenBank/DDBJ whole genome shotgun (WGS) entry which is preliminary data.</text>
</comment>
<reference evidence="3" key="1">
    <citation type="submission" date="2017-01" db="EMBL/GenBank/DDBJ databases">
        <title>Comparative genomics of anhydrobiosis in the tardigrade Hypsibius dujardini.</title>
        <authorList>
            <person name="Yoshida Y."/>
            <person name="Koutsovoulos G."/>
            <person name="Laetsch D."/>
            <person name="Stevens L."/>
            <person name="Kumar S."/>
            <person name="Horikawa D."/>
            <person name="Ishino K."/>
            <person name="Komine S."/>
            <person name="Tomita M."/>
            <person name="Blaxter M."/>
            <person name="Arakawa K."/>
        </authorList>
    </citation>
    <scope>NUCLEOTIDE SEQUENCE [LARGE SCALE GENOMIC DNA]</scope>
    <source>
        <strain evidence="3">Z151</strain>
    </source>
</reference>
<protein>
    <submittedName>
        <fullName evidence="2">Uncharacterized protein</fullName>
    </submittedName>
</protein>
<dbReference type="Proteomes" id="UP000192578">
    <property type="component" value="Unassembled WGS sequence"/>
</dbReference>
<evidence type="ECO:0000313" key="2">
    <source>
        <dbReference type="EMBL" id="OWA53929.1"/>
    </source>
</evidence>
<organism evidence="2 3">
    <name type="scientific">Hypsibius exemplaris</name>
    <name type="common">Freshwater tardigrade</name>
    <dbReference type="NCBI Taxonomy" id="2072580"/>
    <lineage>
        <taxon>Eukaryota</taxon>
        <taxon>Metazoa</taxon>
        <taxon>Ecdysozoa</taxon>
        <taxon>Tardigrada</taxon>
        <taxon>Eutardigrada</taxon>
        <taxon>Parachela</taxon>
        <taxon>Hypsibioidea</taxon>
        <taxon>Hypsibiidae</taxon>
        <taxon>Hypsibius</taxon>
    </lineage>
</organism>
<keyword evidence="3" id="KW-1185">Reference proteome</keyword>
<sequence length="71" mass="8177">MAAIRYDRANHRLLTGTGHLFRWNTLIEAVKTRGSTAMLDHETLEKIVGEIEKEKEEEAAKKKAEQEKLNK</sequence>
<proteinExistence type="predicted"/>
<accession>A0A9X6RMY8</accession>
<keyword evidence="1" id="KW-0175">Coiled coil</keyword>